<keyword evidence="4" id="KW-1185">Reference proteome</keyword>
<dbReference type="Gene3D" id="2.60.120.1440">
    <property type="match status" value="1"/>
</dbReference>
<feature type="domain" description="FecR protein" evidence="2">
    <location>
        <begin position="61"/>
        <end position="158"/>
    </location>
</feature>
<gene>
    <name evidence="3" type="ORF">AW736_21120</name>
</gene>
<name>A0A178IDB3_9BACT</name>
<feature type="region of interest" description="Disordered" evidence="1">
    <location>
        <begin position="1"/>
        <end position="22"/>
    </location>
</feature>
<dbReference type="Proteomes" id="UP000078486">
    <property type="component" value="Unassembled WGS sequence"/>
</dbReference>
<evidence type="ECO:0000259" key="2">
    <source>
        <dbReference type="Pfam" id="PF04773"/>
    </source>
</evidence>
<dbReference type="PANTHER" id="PTHR38731">
    <property type="entry name" value="LIPL45-RELATED LIPOPROTEIN-RELATED"/>
    <property type="match status" value="1"/>
</dbReference>
<dbReference type="EMBL" id="LRRQ01000149">
    <property type="protein sequence ID" value="OAM88014.1"/>
    <property type="molecule type" value="Genomic_DNA"/>
</dbReference>
<comment type="caution">
    <text evidence="3">The sequence shown here is derived from an EMBL/GenBank/DDBJ whole genome shotgun (WGS) entry which is preliminary data.</text>
</comment>
<evidence type="ECO:0000313" key="4">
    <source>
        <dbReference type="Proteomes" id="UP000078486"/>
    </source>
</evidence>
<dbReference type="STRING" id="1184151.AW736_21120"/>
<sequence length="317" mass="32198">MQCAAAGPAHTPAVKKSPAPSEKNDGAILVIRVTGVAYATGPGGAARTPLAKGARVVAGQTIITDKNASVMLVLSNGATLTIAGGSELAVEEFSQQPFAGTFRVTEISREPTASTTRLHLKRGEIISDVKKLNTEDGSSFSIKTPVGVAGIRGTAFRLGFREAREAQPLGPRRYGHVAQSSASGAGAKKRMMTFDLVMLEGEIETQVEGRAAPTSVPGEKQLRIDNIHFDSGTGGVDAASFASPMVRNASAADLAALRQAVQDMLAAAASAIISHGGEGGQDPGGDSAASAGPGMAPLPSAPGAQVPPPRLSPTDGE</sequence>
<dbReference type="AlphaFoldDB" id="A0A178IDB3"/>
<evidence type="ECO:0000313" key="3">
    <source>
        <dbReference type="EMBL" id="OAM88014.1"/>
    </source>
</evidence>
<protein>
    <recommendedName>
        <fullName evidence="2">FecR protein domain-containing protein</fullName>
    </recommendedName>
</protein>
<evidence type="ECO:0000256" key="1">
    <source>
        <dbReference type="SAM" id="MobiDB-lite"/>
    </source>
</evidence>
<proteinExistence type="predicted"/>
<dbReference type="Pfam" id="PF04773">
    <property type="entry name" value="FecR"/>
    <property type="match status" value="1"/>
</dbReference>
<dbReference type="InterPro" id="IPR006860">
    <property type="entry name" value="FecR"/>
</dbReference>
<reference evidence="3 4" key="1">
    <citation type="submission" date="2016-01" db="EMBL/GenBank/DDBJ databases">
        <title>High potential of lignocellulose degradation of a new Verrucomicrobia species.</title>
        <authorList>
            <person name="Wang Y."/>
            <person name="Shi Y."/>
            <person name="Qiu Z."/>
            <person name="Liu S."/>
            <person name="Yang H."/>
        </authorList>
    </citation>
    <scope>NUCLEOTIDE SEQUENCE [LARGE SCALE GENOMIC DNA]</scope>
    <source>
        <strain evidence="3 4">TSB47</strain>
    </source>
</reference>
<accession>A0A178IDB3</accession>
<organism evidence="3 4">
    <name type="scientific">Termitidicoccus mucosus</name>
    <dbReference type="NCBI Taxonomy" id="1184151"/>
    <lineage>
        <taxon>Bacteria</taxon>
        <taxon>Pseudomonadati</taxon>
        <taxon>Verrucomicrobiota</taxon>
        <taxon>Opitutia</taxon>
        <taxon>Opitutales</taxon>
        <taxon>Opitutaceae</taxon>
        <taxon>Termitidicoccus</taxon>
    </lineage>
</organism>
<feature type="compositionally biased region" description="Low complexity" evidence="1">
    <location>
        <begin position="284"/>
        <end position="304"/>
    </location>
</feature>
<feature type="region of interest" description="Disordered" evidence="1">
    <location>
        <begin position="276"/>
        <end position="317"/>
    </location>
</feature>
<dbReference type="PANTHER" id="PTHR38731:SF1">
    <property type="entry name" value="FECR PROTEIN DOMAIN-CONTAINING PROTEIN"/>
    <property type="match status" value="1"/>
</dbReference>